<dbReference type="Gene3D" id="1.10.10.10">
    <property type="entry name" value="Winged helix-like DNA-binding domain superfamily/Winged helix DNA-binding domain"/>
    <property type="match status" value="1"/>
</dbReference>
<dbReference type="GO" id="GO:0045892">
    <property type="term" value="P:negative regulation of DNA-templated transcription"/>
    <property type="evidence" value="ECO:0007669"/>
    <property type="project" value="TreeGrafter"/>
</dbReference>
<protein>
    <recommendedName>
        <fullName evidence="6">Glycerol operon regulatory protein</fullName>
    </recommendedName>
</protein>
<evidence type="ECO:0000256" key="6">
    <source>
        <dbReference type="ARBA" id="ARBA00070406"/>
    </source>
</evidence>
<dbReference type="PANTHER" id="PTHR30136">
    <property type="entry name" value="HELIX-TURN-HELIX TRANSCRIPTIONAL REGULATOR, ICLR FAMILY"/>
    <property type="match status" value="1"/>
</dbReference>
<evidence type="ECO:0000256" key="2">
    <source>
        <dbReference type="ARBA" id="ARBA00023015"/>
    </source>
</evidence>
<dbReference type="GO" id="GO:0003677">
    <property type="term" value="F:DNA binding"/>
    <property type="evidence" value="ECO:0007669"/>
    <property type="project" value="UniProtKB-KW"/>
</dbReference>
<evidence type="ECO:0000259" key="8">
    <source>
        <dbReference type="PROSITE" id="PS51078"/>
    </source>
</evidence>
<dbReference type="NCBIfam" id="TIGR02431">
    <property type="entry name" value="pcaR_pcaU"/>
    <property type="match status" value="1"/>
</dbReference>
<feature type="domain" description="HTH iclR-type" evidence="7">
    <location>
        <begin position="16"/>
        <end position="76"/>
    </location>
</feature>
<dbReference type="Proteomes" id="UP000605670">
    <property type="component" value="Unassembled WGS sequence"/>
</dbReference>
<dbReference type="InterPro" id="IPR005471">
    <property type="entry name" value="Tscrpt_reg_IclR_N"/>
</dbReference>
<name>A0A917F453_9MICO</name>
<keyword evidence="3" id="KW-0238">DNA-binding</keyword>
<keyword evidence="10" id="KW-1185">Reference proteome</keyword>
<evidence type="ECO:0000256" key="1">
    <source>
        <dbReference type="ARBA" id="ARBA00022798"/>
    </source>
</evidence>
<feature type="domain" description="IclR-ED" evidence="8">
    <location>
        <begin position="77"/>
        <end position="260"/>
    </location>
</feature>
<comment type="function">
    <text evidence="5">May be an activator protein for the gylABX operon.</text>
</comment>
<evidence type="ECO:0000313" key="9">
    <source>
        <dbReference type="EMBL" id="GGF40743.1"/>
    </source>
</evidence>
<dbReference type="PROSITE" id="PS51077">
    <property type="entry name" value="HTH_ICLR"/>
    <property type="match status" value="1"/>
</dbReference>
<dbReference type="InterPro" id="IPR036388">
    <property type="entry name" value="WH-like_DNA-bd_sf"/>
</dbReference>
<evidence type="ECO:0000256" key="4">
    <source>
        <dbReference type="ARBA" id="ARBA00023163"/>
    </source>
</evidence>
<dbReference type="InterPro" id="IPR014757">
    <property type="entry name" value="Tscrpt_reg_IclR_C"/>
</dbReference>
<keyword evidence="1" id="KW-0319">Glycerol metabolism</keyword>
<evidence type="ECO:0000256" key="3">
    <source>
        <dbReference type="ARBA" id="ARBA00023125"/>
    </source>
</evidence>
<keyword evidence="4" id="KW-0804">Transcription</keyword>
<dbReference type="FunFam" id="1.10.10.10:FF:000056">
    <property type="entry name" value="IclR family transcriptional regulator"/>
    <property type="match status" value="1"/>
</dbReference>
<dbReference type="Pfam" id="PF01614">
    <property type="entry name" value="IclR_C"/>
    <property type="match status" value="1"/>
</dbReference>
<dbReference type="SUPFAM" id="SSF55781">
    <property type="entry name" value="GAF domain-like"/>
    <property type="match status" value="1"/>
</dbReference>
<dbReference type="GO" id="GO:0003700">
    <property type="term" value="F:DNA-binding transcription factor activity"/>
    <property type="evidence" value="ECO:0007669"/>
    <property type="project" value="TreeGrafter"/>
</dbReference>
<dbReference type="RefSeq" id="WP_229734817.1">
    <property type="nucleotide sequence ID" value="NZ_BAABKH010000010.1"/>
</dbReference>
<reference evidence="9" key="2">
    <citation type="submission" date="2020-09" db="EMBL/GenBank/DDBJ databases">
        <authorList>
            <person name="Sun Q."/>
            <person name="Zhou Y."/>
        </authorList>
    </citation>
    <scope>NUCLEOTIDE SEQUENCE</scope>
    <source>
        <strain evidence="9">CGMCC 1.12160</strain>
    </source>
</reference>
<keyword evidence="2" id="KW-0805">Transcription regulation</keyword>
<dbReference type="AlphaFoldDB" id="A0A917F453"/>
<dbReference type="GO" id="GO:0006071">
    <property type="term" value="P:glycerol metabolic process"/>
    <property type="evidence" value="ECO:0007669"/>
    <property type="project" value="UniProtKB-KW"/>
</dbReference>
<dbReference type="PANTHER" id="PTHR30136:SF34">
    <property type="entry name" value="TRANSCRIPTIONAL REGULATOR"/>
    <property type="match status" value="1"/>
</dbReference>
<comment type="caution">
    <text evidence="9">The sequence shown here is derived from an EMBL/GenBank/DDBJ whole genome shotgun (WGS) entry which is preliminary data.</text>
</comment>
<dbReference type="SMART" id="SM00346">
    <property type="entry name" value="HTH_ICLR"/>
    <property type="match status" value="1"/>
</dbReference>
<dbReference type="Pfam" id="PF09339">
    <property type="entry name" value="HTH_IclR"/>
    <property type="match status" value="1"/>
</dbReference>
<dbReference type="InterPro" id="IPR012794">
    <property type="entry name" value="PcaR_PcaU"/>
</dbReference>
<dbReference type="EMBL" id="BMEM01000001">
    <property type="protein sequence ID" value="GGF40743.1"/>
    <property type="molecule type" value="Genomic_DNA"/>
</dbReference>
<evidence type="ECO:0000313" key="10">
    <source>
        <dbReference type="Proteomes" id="UP000605670"/>
    </source>
</evidence>
<dbReference type="GO" id="GO:0045893">
    <property type="term" value="P:positive regulation of DNA-templated transcription"/>
    <property type="evidence" value="ECO:0007669"/>
    <property type="project" value="InterPro"/>
</dbReference>
<reference evidence="9" key="1">
    <citation type="journal article" date="2014" name="Int. J. Syst. Evol. Microbiol.">
        <title>Complete genome sequence of Corynebacterium casei LMG S-19264T (=DSM 44701T), isolated from a smear-ripened cheese.</title>
        <authorList>
            <consortium name="US DOE Joint Genome Institute (JGI-PGF)"/>
            <person name="Walter F."/>
            <person name="Albersmeier A."/>
            <person name="Kalinowski J."/>
            <person name="Ruckert C."/>
        </authorList>
    </citation>
    <scope>NUCLEOTIDE SEQUENCE</scope>
    <source>
        <strain evidence="9">CGMCC 1.12160</strain>
    </source>
</reference>
<dbReference type="GO" id="GO:0046278">
    <property type="term" value="P:3,4-dihydroxybenzoate metabolic process"/>
    <property type="evidence" value="ECO:0007669"/>
    <property type="project" value="InterPro"/>
</dbReference>
<dbReference type="PROSITE" id="PS51078">
    <property type="entry name" value="ICLR_ED"/>
    <property type="match status" value="1"/>
</dbReference>
<dbReference type="InterPro" id="IPR029016">
    <property type="entry name" value="GAF-like_dom_sf"/>
</dbReference>
<evidence type="ECO:0000259" key="7">
    <source>
        <dbReference type="PROSITE" id="PS51077"/>
    </source>
</evidence>
<sequence>MSAVTEQGEGRGGEFVQSLARGLDVITAFDSQHRSLTLSQVAQRTGLNRATARRFLHTLLTLGYVHQEDQRFALTPRVMRLGYAFLSGLPLSEIAQPHLKDLSTTLGESTSVSVLDGSDVLYVARVQTHRIMATAIPVGTRFPAYATSMGLVLLAGLTEDELDRYLDTTVLEPITVYTVTDPQVLRAELARVREQGYAVCDQQLSLGLRSVAVPIREDGRVVAAMNCSMPVHDGRTPHEPVAVADVLQRGAARVEEELAMSH</sequence>
<accession>A0A917F453</accession>
<dbReference type="InterPro" id="IPR036390">
    <property type="entry name" value="WH_DNA-bd_sf"/>
</dbReference>
<dbReference type="InterPro" id="IPR050707">
    <property type="entry name" value="HTH_MetabolicPath_Reg"/>
</dbReference>
<gene>
    <name evidence="9" type="primary">pcaR</name>
    <name evidence="9" type="ORF">GCM10011366_05510</name>
</gene>
<dbReference type="Gene3D" id="3.30.450.40">
    <property type="match status" value="1"/>
</dbReference>
<evidence type="ECO:0000256" key="5">
    <source>
        <dbReference type="ARBA" id="ARBA00058938"/>
    </source>
</evidence>
<proteinExistence type="predicted"/>
<dbReference type="SUPFAM" id="SSF46785">
    <property type="entry name" value="Winged helix' DNA-binding domain"/>
    <property type="match status" value="1"/>
</dbReference>
<organism evidence="9 10">
    <name type="scientific">Ornithinimicrobium tianjinense</name>
    <dbReference type="NCBI Taxonomy" id="1195761"/>
    <lineage>
        <taxon>Bacteria</taxon>
        <taxon>Bacillati</taxon>
        <taxon>Actinomycetota</taxon>
        <taxon>Actinomycetes</taxon>
        <taxon>Micrococcales</taxon>
        <taxon>Ornithinimicrobiaceae</taxon>
        <taxon>Ornithinimicrobium</taxon>
    </lineage>
</organism>